<accession>A0A919DTB8</accession>
<dbReference type="AlphaFoldDB" id="A0A919DTB8"/>
<feature type="chain" id="PRO_5036897222" evidence="1">
    <location>
        <begin position="29"/>
        <end position="53"/>
    </location>
</feature>
<organism evidence="2 3">
    <name type="scientific">Streptomyces spiralis</name>
    <dbReference type="NCBI Taxonomy" id="66376"/>
    <lineage>
        <taxon>Bacteria</taxon>
        <taxon>Bacillati</taxon>
        <taxon>Actinomycetota</taxon>
        <taxon>Actinomycetes</taxon>
        <taxon>Kitasatosporales</taxon>
        <taxon>Streptomycetaceae</taxon>
        <taxon>Streptomyces</taxon>
    </lineage>
</organism>
<keyword evidence="1" id="KW-0732">Signal</keyword>
<dbReference type="Proteomes" id="UP000641386">
    <property type="component" value="Unassembled WGS sequence"/>
</dbReference>
<dbReference type="EMBL" id="BNBC01000016">
    <property type="protein sequence ID" value="GHE78767.1"/>
    <property type="molecule type" value="Genomic_DNA"/>
</dbReference>
<gene>
    <name evidence="2" type="ORF">GCM10014715_37550</name>
</gene>
<feature type="signal peptide" evidence="1">
    <location>
        <begin position="1"/>
        <end position="28"/>
    </location>
</feature>
<sequence length="53" mass="5182">MGKLAVRTALLMLGVTALTGLVVTESSAAPAAPAATGSHVFLASDAGPNFAQK</sequence>
<dbReference type="RefSeq" id="WP_159007141.1">
    <property type="nucleotide sequence ID" value="NZ_BNBC01000016.1"/>
</dbReference>
<reference evidence="2" key="1">
    <citation type="journal article" date="2014" name="Int. J. Syst. Evol. Microbiol.">
        <title>Complete genome sequence of Corynebacterium casei LMG S-19264T (=DSM 44701T), isolated from a smear-ripened cheese.</title>
        <authorList>
            <consortium name="US DOE Joint Genome Institute (JGI-PGF)"/>
            <person name="Walter F."/>
            <person name="Albersmeier A."/>
            <person name="Kalinowski J."/>
            <person name="Ruckert C."/>
        </authorList>
    </citation>
    <scope>NUCLEOTIDE SEQUENCE</scope>
    <source>
        <strain evidence="2">JCM 3302</strain>
    </source>
</reference>
<comment type="caution">
    <text evidence="2">The sequence shown here is derived from an EMBL/GenBank/DDBJ whole genome shotgun (WGS) entry which is preliminary data.</text>
</comment>
<evidence type="ECO:0000313" key="2">
    <source>
        <dbReference type="EMBL" id="GHE78767.1"/>
    </source>
</evidence>
<reference evidence="2" key="2">
    <citation type="submission" date="2020-09" db="EMBL/GenBank/DDBJ databases">
        <authorList>
            <person name="Sun Q."/>
            <person name="Ohkuma M."/>
        </authorList>
    </citation>
    <scope>NUCLEOTIDE SEQUENCE</scope>
    <source>
        <strain evidence="2">JCM 3302</strain>
    </source>
</reference>
<keyword evidence="3" id="KW-1185">Reference proteome</keyword>
<name>A0A919DTB8_9ACTN</name>
<protein>
    <submittedName>
        <fullName evidence="2">Uncharacterized protein</fullName>
    </submittedName>
</protein>
<evidence type="ECO:0000256" key="1">
    <source>
        <dbReference type="SAM" id="SignalP"/>
    </source>
</evidence>
<evidence type="ECO:0000313" key="3">
    <source>
        <dbReference type="Proteomes" id="UP000641386"/>
    </source>
</evidence>
<proteinExistence type="predicted"/>